<feature type="compositionally biased region" description="Pro residues" evidence="1">
    <location>
        <begin position="102"/>
        <end position="122"/>
    </location>
</feature>
<reference evidence="3" key="1">
    <citation type="submission" date="2025-08" db="UniProtKB">
        <authorList>
            <consortium name="RefSeq"/>
        </authorList>
    </citation>
    <scope>IDENTIFICATION</scope>
</reference>
<proteinExistence type="predicted"/>
<dbReference type="Proteomes" id="UP000515161">
    <property type="component" value="Unplaced"/>
</dbReference>
<dbReference type="KEGG" id="gacu:117556669"/>
<dbReference type="AlphaFoldDB" id="A0A6P8VCP5"/>
<accession>A0A6P8VCP5</accession>
<feature type="compositionally biased region" description="Pro residues" evidence="1">
    <location>
        <begin position="148"/>
        <end position="163"/>
    </location>
</feature>
<dbReference type="RefSeq" id="XP_034088029.1">
    <property type="nucleotide sequence ID" value="XM_034232138.1"/>
</dbReference>
<feature type="compositionally biased region" description="Pro residues" evidence="1">
    <location>
        <begin position="71"/>
        <end position="89"/>
    </location>
</feature>
<dbReference type="InParanoid" id="A0A6P8VCP5"/>
<organism evidence="2 3">
    <name type="scientific">Gymnodraco acuticeps</name>
    <name type="common">Antarctic dragonfish</name>
    <dbReference type="NCBI Taxonomy" id="8218"/>
    <lineage>
        <taxon>Eukaryota</taxon>
        <taxon>Metazoa</taxon>
        <taxon>Chordata</taxon>
        <taxon>Craniata</taxon>
        <taxon>Vertebrata</taxon>
        <taxon>Euteleostomi</taxon>
        <taxon>Actinopterygii</taxon>
        <taxon>Neopterygii</taxon>
        <taxon>Teleostei</taxon>
        <taxon>Neoteleostei</taxon>
        <taxon>Acanthomorphata</taxon>
        <taxon>Eupercaria</taxon>
        <taxon>Perciformes</taxon>
        <taxon>Notothenioidei</taxon>
        <taxon>Bathydraconidae</taxon>
        <taxon>Gymnodraco</taxon>
    </lineage>
</organism>
<evidence type="ECO:0000256" key="1">
    <source>
        <dbReference type="SAM" id="MobiDB-lite"/>
    </source>
</evidence>
<protein>
    <submittedName>
        <fullName evidence="3">Vegetative cell wall protein gp1-like</fullName>
    </submittedName>
</protein>
<gene>
    <name evidence="3" type="primary">LOC117556669</name>
</gene>
<sequence length="244" mass="26742">MPLVRVPLLGSLYNHEVAGRHGEIRPPHPTQGIYPNLIPYPDPKTFCPPQGSYSNLVLNPKPLQASRQPLRDPPLTPYPKPKGPRSPSPKPKDPSLITPTQESPPLPFPPLPSPSLPSPPQPTRKIHLFPKNPLPDPPSHSLITPIQEHPPLPSPPFPSPPQPTSKIHLLSKKFLPNHPSPLCLPPTGDAGLRSDSAGQRVPSDHTQNQGGFVMKGTKRDQLIPGAWFWLQQCIILGTRVLDFS</sequence>
<feature type="region of interest" description="Disordered" evidence="1">
    <location>
        <begin position="51"/>
        <end position="164"/>
    </location>
</feature>
<dbReference type="GeneID" id="117556669"/>
<evidence type="ECO:0000313" key="3">
    <source>
        <dbReference type="RefSeq" id="XP_034088029.1"/>
    </source>
</evidence>
<evidence type="ECO:0000313" key="2">
    <source>
        <dbReference type="Proteomes" id="UP000515161"/>
    </source>
</evidence>
<name>A0A6P8VCP5_GYMAC</name>
<keyword evidence="2" id="KW-1185">Reference proteome</keyword>